<gene>
    <name evidence="1" type="ORF">V6N12_069752</name>
</gene>
<reference evidence="1 2" key="1">
    <citation type="journal article" date="2024" name="G3 (Bethesda)">
        <title>Genome assembly of Hibiscus sabdariffa L. provides insights into metabolisms of medicinal natural products.</title>
        <authorList>
            <person name="Kim T."/>
        </authorList>
    </citation>
    <scope>NUCLEOTIDE SEQUENCE [LARGE SCALE GENOMIC DNA]</scope>
    <source>
        <strain evidence="1">TK-2024</strain>
        <tissue evidence="1">Old leaves</tissue>
    </source>
</reference>
<name>A0ABR2FF55_9ROSI</name>
<keyword evidence="2" id="KW-1185">Reference proteome</keyword>
<dbReference type="Proteomes" id="UP001472677">
    <property type="component" value="Unassembled WGS sequence"/>
</dbReference>
<organism evidence="1 2">
    <name type="scientific">Hibiscus sabdariffa</name>
    <name type="common">roselle</name>
    <dbReference type="NCBI Taxonomy" id="183260"/>
    <lineage>
        <taxon>Eukaryota</taxon>
        <taxon>Viridiplantae</taxon>
        <taxon>Streptophyta</taxon>
        <taxon>Embryophyta</taxon>
        <taxon>Tracheophyta</taxon>
        <taxon>Spermatophyta</taxon>
        <taxon>Magnoliopsida</taxon>
        <taxon>eudicotyledons</taxon>
        <taxon>Gunneridae</taxon>
        <taxon>Pentapetalae</taxon>
        <taxon>rosids</taxon>
        <taxon>malvids</taxon>
        <taxon>Malvales</taxon>
        <taxon>Malvaceae</taxon>
        <taxon>Malvoideae</taxon>
        <taxon>Hibiscus</taxon>
    </lineage>
</organism>
<accession>A0ABR2FF55</accession>
<proteinExistence type="predicted"/>
<comment type="caution">
    <text evidence="1">The sequence shown here is derived from an EMBL/GenBank/DDBJ whole genome shotgun (WGS) entry which is preliminary data.</text>
</comment>
<sequence>MNGFGLCLEEDEVRESDIFLKKQNKEKTKLDYQIEDRDDGGLENNKLKGEKEKKMDLKREIIMEMKEKEAWKMKIPRKLVV</sequence>
<evidence type="ECO:0000313" key="1">
    <source>
        <dbReference type="EMBL" id="KAK8579426.1"/>
    </source>
</evidence>
<protein>
    <submittedName>
        <fullName evidence="1">Uncharacterized protein</fullName>
    </submittedName>
</protein>
<dbReference type="EMBL" id="JBBPBM010000006">
    <property type="protein sequence ID" value="KAK8579426.1"/>
    <property type="molecule type" value="Genomic_DNA"/>
</dbReference>
<evidence type="ECO:0000313" key="2">
    <source>
        <dbReference type="Proteomes" id="UP001472677"/>
    </source>
</evidence>